<name>A0A0C3K972_9AGAM</name>
<dbReference type="HOGENOM" id="CLU_169366_0_0_1"/>
<evidence type="ECO:0000313" key="3">
    <source>
        <dbReference type="Proteomes" id="UP000054248"/>
    </source>
</evidence>
<feature type="non-terminal residue" evidence="2">
    <location>
        <position position="84"/>
    </location>
</feature>
<sequence>THDRLGRLPLAVGMRVMILHNILTSVGVVNGAEGMIRRIVYDEENNGDRVALAVFVHVEGAIVNLPGLEPGVVPVFPDSVSMKL</sequence>
<feature type="non-terminal residue" evidence="2">
    <location>
        <position position="1"/>
    </location>
</feature>
<proteinExistence type="predicted"/>
<accession>A0A0C3K972</accession>
<gene>
    <name evidence="2" type="ORF">M407DRAFT_35755</name>
</gene>
<dbReference type="OrthoDB" id="432234at2759"/>
<dbReference type="STRING" id="1051891.A0A0C3K972"/>
<evidence type="ECO:0000259" key="1">
    <source>
        <dbReference type="Pfam" id="PF21530"/>
    </source>
</evidence>
<dbReference type="Proteomes" id="UP000054248">
    <property type="component" value="Unassembled WGS sequence"/>
</dbReference>
<dbReference type="InterPro" id="IPR049163">
    <property type="entry name" value="Pif1-like_2B_dom"/>
</dbReference>
<organism evidence="2 3">
    <name type="scientific">Tulasnella calospora MUT 4182</name>
    <dbReference type="NCBI Taxonomy" id="1051891"/>
    <lineage>
        <taxon>Eukaryota</taxon>
        <taxon>Fungi</taxon>
        <taxon>Dikarya</taxon>
        <taxon>Basidiomycota</taxon>
        <taxon>Agaricomycotina</taxon>
        <taxon>Agaricomycetes</taxon>
        <taxon>Cantharellales</taxon>
        <taxon>Tulasnellaceae</taxon>
        <taxon>Tulasnella</taxon>
    </lineage>
</organism>
<reference evidence="3" key="2">
    <citation type="submission" date="2015-01" db="EMBL/GenBank/DDBJ databases">
        <title>Evolutionary Origins and Diversification of the Mycorrhizal Mutualists.</title>
        <authorList>
            <consortium name="DOE Joint Genome Institute"/>
            <consortium name="Mycorrhizal Genomics Consortium"/>
            <person name="Kohler A."/>
            <person name="Kuo A."/>
            <person name="Nagy L.G."/>
            <person name="Floudas D."/>
            <person name="Copeland A."/>
            <person name="Barry K.W."/>
            <person name="Cichocki N."/>
            <person name="Veneault-Fourrey C."/>
            <person name="LaButti K."/>
            <person name="Lindquist E.A."/>
            <person name="Lipzen A."/>
            <person name="Lundell T."/>
            <person name="Morin E."/>
            <person name="Murat C."/>
            <person name="Riley R."/>
            <person name="Ohm R."/>
            <person name="Sun H."/>
            <person name="Tunlid A."/>
            <person name="Henrissat B."/>
            <person name="Grigoriev I.V."/>
            <person name="Hibbett D.S."/>
            <person name="Martin F."/>
        </authorList>
    </citation>
    <scope>NUCLEOTIDE SEQUENCE [LARGE SCALE GENOMIC DNA]</scope>
    <source>
        <strain evidence="3">MUT 4182</strain>
    </source>
</reference>
<dbReference type="AlphaFoldDB" id="A0A0C3K972"/>
<keyword evidence="3" id="KW-1185">Reference proteome</keyword>
<dbReference type="EMBL" id="KN823329">
    <property type="protein sequence ID" value="KIO17938.1"/>
    <property type="molecule type" value="Genomic_DNA"/>
</dbReference>
<dbReference type="Pfam" id="PF21530">
    <property type="entry name" value="Pif1_2B_dom"/>
    <property type="match status" value="1"/>
</dbReference>
<protein>
    <recommendedName>
        <fullName evidence="1">DNA helicase Pif1-like 2B domain-containing protein</fullName>
    </recommendedName>
</protein>
<evidence type="ECO:0000313" key="2">
    <source>
        <dbReference type="EMBL" id="KIO17938.1"/>
    </source>
</evidence>
<feature type="domain" description="DNA helicase Pif1-like 2B" evidence="1">
    <location>
        <begin position="7"/>
        <end position="36"/>
    </location>
</feature>
<reference evidence="2 3" key="1">
    <citation type="submission" date="2014-04" db="EMBL/GenBank/DDBJ databases">
        <authorList>
            <consortium name="DOE Joint Genome Institute"/>
            <person name="Kuo A."/>
            <person name="Girlanda M."/>
            <person name="Perotto S."/>
            <person name="Kohler A."/>
            <person name="Nagy L.G."/>
            <person name="Floudas D."/>
            <person name="Copeland A."/>
            <person name="Barry K.W."/>
            <person name="Cichocki N."/>
            <person name="Veneault-Fourrey C."/>
            <person name="LaButti K."/>
            <person name="Lindquist E.A."/>
            <person name="Lipzen A."/>
            <person name="Lundell T."/>
            <person name="Morin E."/>
            <person name="Murat C."/>
            <person name="Sun H."/>
            <person name="Tunlid A."/>
            <person name="Henrissat B."/>
            <person name="Grigoriev I.V."/>
            <person name="Hibbett D.S."/>
            <person name="Martin F."/>
            <person name="Nordberg H.P."/>
            <person name="Cantor M.N."/>
            <person name="Hua S.X."/>
        </authorList>
    </citation>
    <scope>NUCLEOTIDE SEQUENCE [LARGE SCALE GENOMIC DNA]</scope>
    <source>
        <strain evidence="2 3">MUT 4182</strain>
    </source>
</reference>